<dbReference type="EMBL" id="MEWR01000009">
    <property type="protein sequence ID" value="OGC82214.1"/>
    <property type="molecule type" value="Genomic_DNA"/>
</dbReference>
<gene>
    <name evidence="1" type="ORF">A2V81_00545</name>
</gene>
<protein>
    <recommendedName>
        <fullName evidence="3">Sucrose phosphatase-like domain-containing protein</fullName>
    </recommendedName>
</protein>
<dbReference type="Pfam" id="PF08282">
    <property type="entry name" value="Hydrolase_3"/>
    <property type="match status" value="1"/>
</dbReference>
<dbReference type="GO" id="GO:0016791">
    <property type="term" value="F:phosphatase activity"/>
    <property type="evidence" value="ECO:0007669"/>
    <property type="project" value="TreeGrafter"/>
</dbReference>
<evidence type="ECO:0000313" key="1">
    <source>
        <dbReference type="EMBL" id="OGC82214.1"/>
    </source>
</evidence>
<dbReference type="PANTHER" id="PTHR10000:SF8">
    <property type="entry name" value="HAD SUPERFAMILY HYDROLASE-LIKE, TYPE 3"/>
    <property type="match status" value="1"/>
</dbReference>
<evidence type="ECO:0000313" key="2">
    <source>
        <dbReference type="Proteomes" id="UP000177614"/>
    </source>
</evidence>
<comment type="caution">
    <text evidence="1">The sequence shown here is derived from an EMBL/GenBank/DDBJ whole genome shotgun (WGS) entry which is preliminary data.</text>
</comment>
<name>A0A1F4XKU4_9BACT</name>
<dbReference type="GO" id="GO:0000287">
    <property type="term" value="F:magnesium ion binding"/>
    <property type="evidence" value="ECO:0007669"/>
    <property type="project" value="TreeGrafter"/>
</dbReference>
<reference evidence="1 2" key="1">
    <citation type="journal article" date="2016" name="Nat. Commun.">
        <title>Thousands of microbial genomes shed light on interconnected biogeochemical processes in an aquifer system.</title>
        <authorList>
            <person name="Anantharaman K."/>
            <person name="Brown C.T."/>
            <person name="Hug L.A."/>
            <person name="Sharon I."/>
            <person name="Castelle C.J."/>
            <person name="Probst A.J."/>
            <person name="Thomas B.C."/>
            <person name="Singh A."/>
            <person name="Wilkins M.J."/>
            <person name="Karaoz U."/>
            <person name="Brodie E.L."/>
            <person name="Williams K.H."/>
            <person name="Hubbard S.S."/>
            <person name="Banfield J.F."/>
        </authorList>
    </citation>
    <scope>NUCLEOTIDE SEQUENCE [LARGE SCALE GENOMIC DNA]</scope>
</reference>
<accession>A0A1F4XKU4</accession>
<sequence>MDELNKPLEQLDPDFIKNTLKVVTFDVDGVIVPTGTFLRESSDGTELTIKTHKLSAEMIDMIKELKKYVWINFSSGRALLYLQSMLSDILWDRVSLTAENGNFILMDGKIEQLALYKQSYFQKITDIRNDLKKLKEKKPNSVYGFEPKHIILTVHTAEPMSEIKEVVKKHDKENELYCLWTGEGYDIGPIKTNKKTALLFLSERLKIKPEQMITTGNYLNDKEMLDFGVGISVDLEQVSGEYAIPKKKGQLGGEILAEYLLKVLAR</sequence>
<dbReference type="SUPFAM" id="SSF56784">
    <property type="entry name" value="HAD-like"/>
    <property type="match status" value="1"/>
</dbReference>
<dbReference type="Proteomes" id="UP000177614">
    <property type="component" value="Unassembled WGS sequence"/>
</dbReference>
<proteinExistence type="predicted"/>
<dbReference type="InterPro" id="IPR023214">
    <property type="entry name" value="HAD_sf"/>
</dbReference>
<evidence type="ECO:0008006" key="3">
    <source>
        <dbReference type="Google" id="ProtNLM"/>
    </source>
</evidence>
<dbReference type="GO" id="GO:0005829">
    <property type="term" value="C:cytosol"/>
    <property type="evidence" value="ECO:0007669"/>
    <property type="project" value="TreeGrafter"/>
</dbReference>
<dbReference type="AlphaFoldDB" id="A0A1F4XKU4"/>
<dbReference type="Gene3D" id="3.40.50.1000">
    <property type="entry name" value="HAD superfamily/HAD-like"/>
    <property type="match status" value="2"/>
</dbReference>
<organism evidence="1 2">
    <name type="scientific">Candidatus Abawacabacteria bacterium RBG_16_42_10</name>
    <dbReference type="NCBI Taxonomy" id="1817814"/>
    <lineage>
        <taxon>Bacteria</taxon>
        <taxon>Candidatus Abawacaibacteriota</taxon>
    </lineage>
</organism>
<dbReference type="Gene3D" id="3.30.1240.10">
    <property type="match status" value="1"/>
</dbReference>
<dbReference type="STRING" id="1817814.A2V81_00545"/>
<dbReference type="PANTHER" id="PTHR10000">
    <property type="entry name" value="PHOSPHOSERINE PHOSPHATASE"/>
    <property type="match status" value="1"/>
</dbReference>
<dbReference type="InterPro" id="IPR036412">
    <property type="entry name" value="HAD-like_sf"/>
</dbReference>